<evidence type="ECO:0000313" key="6">
    <source>
        <dbReference type="EMBL" id="GHC21548.1"/>
    </source>
</evidence>
<evidence type="ECO:0000259" key="5">
    <source>
        <dbReference type="PROSITE" id="PS51078"/>
    </source>
</evidence>
<dbReference type="InterPro" id="IPR005471">
    <property type="entry name" value="Tscrpt_reg_IclR_N"/>
</dbReference>
<proteinExistence type="predicted"/>
<dbReference type="InterPro" id="IPR050707">
    <property type="entry name" value="HTH_MetabolicPath_Reg"/>
</dbReference>
<dbReference type="PANTHER" id="PTHR30136:SF24">
    <property type="entry name" value="HTH-TYPE TRANSCRIPTIONAL REPRESSOR ALLR"/>
    <property type="match status" value="1"/>
</dbReference>
<protein>
    <submittedName>
        <fullName evidence="6">IclR family transcriptional regulator</fullName>
    </submittedName>
</protein>
<feature type="domain" description="HTH iclR-type" evidence="4">
    <location>
        <begin position="15"/>
        <end position="77"/>
    </location>
</feature>
<organism evidence="6 7">
    <name type="scientific">Gemmobacter nanjingensis</name>
    <dbReference type="NCBI Taxonomy" id="488454"/>
    <lineage>
        <taxon>Bacteria</taxon>
        <taxon>Pseudomonadati</taxon>
        <taxon>Pseudomonadota</taxon>
        <taxon>Alphaproteobacteria</taxon>
        <taxon>Rhodobacterales</taxon>
        <taxon>Paracoccaceae</taxon>
        <taxon>Gemmobacter</taxon>
    </lineage>
</organism>
<dbReference type="Gene3D" id="1.10.10.10">
    <property type="entry name" value="Winged helix-like DNA-binding domain superfamily/Winged helix DNA-binding domain"/>
    <property type="match status" value="1"/>
</dbReference>
<dbReference type="InterPro" id="IPR036390">
    <property type="entry name" value="WH_DNA-bd_sf"/>
</dbReference>
<keyword evidence="3" id="KW-0804">Transcription</keyword>
<sequence>MAMQSREEVNPNKVMKSVDRALAVLRYFTVAEPELGLADVTRRSGLDKATVHRILTALARNGLLEQMPATRKYRLGPESLRLAQVREASVPITAILAPVLAQLSTDSGETAHASLGASEGMLTIGVSEPQRSTRVFVDPSASLPFHASASGQVFCAFADAEQGEAILQATRFEQFTETTPVDARDLRQRVDAARQNGFAVAHGTLEADTVGVAAPFFDASGRVIGAVAVAGLSSRMDGEAIARAGALVCAAAKQVTRQLGGRSGA</sequence>
<dbReference type="SMART" id="SM00346">
    <property type="entry name" value="HTH_ICLR"/>
    <property type="match status" value="1"/>
</dbReference>
<comment type="caution">
    <text evidence="6">The sequence shown here is derived from an EMBL/GenBank/DDBJ whole genome shotgun (WGS) entry which is preliminary data.</text>
</comment>
<keyword evidence="2" id="KW-0238">DNA-binding</keyword>
<dbReference type="InterPro" id="IPR014757">
    <property type="entry name" value="Tscrpt_reg_IclR_C"/>
</dbReference>
<dbReference type="Gene3D" id="3.30.450.40">
    <property type="match status" value="1"/>
</dbReference>
<dbReference type="Pfam" id="PF01614">
    <property type="entry name" value="IclR_C"/>
    <property type="match status" value="1"/>
</dbReference>
<dbReference type="InterPro" id="IPR036388">
    <property type="entry name" value="WH-like_DNA-bd_sf"/>
</dbReference>
<dbReference type="SUPFAM" id="SSF46785">
    <property type="entry name" value="Winged helix' DNA-binding domain"/>
    <property type="match status" value="1"/>
</dbReference>
<feature type="domain" description="IclR-ED" evidence="5">
    <location>
        <begin position="78"/>
        <end position="261"/>
    </location>
</feature>
<evidence type="ECO:0000256" key="1">
    <source>
        <dbReference type="ARBA" id="ARBA00023015"/>
    </source>
</evidence>
<dbReference type="Pfam" id="PF09339">
    <property type="entry name" value="HTH_IclR"/>
    <property type="match status" value="1"/>
</dbReference>
<dbReference type="Proteomes" id="UP000658305">
    <property type="component" value="Unassembled WGS sequence"/>
</dbReference>
<keyword evidence="1" id="KW-0805">Transcription regulation</keyword>
<dbReference type="SUPFAM" id="SSF55781">
    <property type="entry name" value="GAF domain-like"/>
    <property type="match status" value="1"/>
</dbReference>
<evidence type="ECO:0000256" key="2">
    <source>
        <dbReference type="ARBA" id="ARBA00023125"/>
    </source>
</evidence>
<dbReference type="PROSITE" id="PS51078">
    <property type="entry name" value="ICLR_ED"/>
    <property type="match status" value="1"/>
</dbReference>
<dbReference type="PROSITE" id="PS51077">
    <property type="entry name" value="HTH_ICLR"/>
    <property type="match status" value="1"/>
</dbReference>
<keyword evidence="7" id="KW-1185">Reference proteome</keyword>
<accession>A0ABQ3FFB0</accession>
<evidence type="ECO:0000259" key="4">
    <source>
        <dbReference type="PROSITE" id="PS51077"/>
    </source>
</evidence>
<reference evidence="7" key="1">
    <citation type="journal article" date="2019" name="Int. J. Syst. Evol. Microbiol.">
        <title>The Global Catalogue of Microorganisms (GCM) 10K type strain sequencing project: providing services to taxonomists for standard genome sequencing and annotation.</title>
        <authorList>
            <consortium name="The Broad Institute Genomics Platform"/>
            <consortium name="The Broad Institute Genome Sequencing Center for Infectious Disease"/>
            <person name="Wu L."/>
            <person name="Ma J."/>
        </authorList>
    </citation>
    <scope>NUCLEOTIDE SEQUENCE [LARGE SCALE GENOMIC DNA]</scope>
    <source>
        <strain evidence="7">KCTC 23298</strain>
    </source>
</reference>
<evidence type="ECO:0000256" key="3">
    <source>
        <dbReference type="ARBA" id="ARBA00023163"/>
    </source>
</evidence>
<dbReference type="PANTHER" id="PTHR30136">
    <property type="entry name" value="HELIX-TURN-HELIX TRANSCRIPTIONAL REGULATOR, ICLR FAMILY"/>
    <property type="match status" value="1"/>
</dbReference>
<dbReference type="EMBL" id="BMYI01000005">
    <property type="protein sequence ID" value="GHC21548.1"/>
    <property type="molecule type" value="Genomic_DNA"/>
</dbReference>
<gene>
    <name evidence="6" type="ORF">GCM10007291_20820</name>
</gene>
<name>A0ABQ3FFB0_9RHOB</name>
<dbReference type="InterPro" id="IPR029016">
    <property type="entry name" value="GAF-like_dom_sf"/>
</dbReference>
<evidence type="ECO:0000313" key="7">
    <source>
        <dbReference type="Proteomes" id="UP000658305"/>
    </source>
</evidence>